<accession>A0ABX1ISX0</accession>
<organism evidence="3 4">
    <name type="scientific">Streptomyces galbus</name>
    <dbReference type="NCBI Taxonomy" id="33898"/>
    <lineage>
        <taxon>Bacteria</taxon>
        <taxon>Bacillati</taxon>
        <taxon>Actinomycetota</taxon>
        <taxon>Actinomycetes</taxon>
        <taxon>Kitasatosporales</taxon>
        <taxon>Streptomycetaceae</taxon>
        <taxon>Streptomyces</taxon>
    </lineage>
</organism>
<protein>
    <submittedName>
        <fullName evidence="3">PAS domain S-box protein</fullName>
    </submittedName>
</protein>
<dbReference type="SUPFAM" id="SSF55874">
    <property type="entry name" value="ATPase domain of HSP90 chaperone/DNA topoisomerase II/histidine kinase"/>
    <property type="match status" value="1"/>
</dbReference>
<dbReference type="RefSeq" id="WP_168376357.1">
    <property type="nucleotide sequence ID" value="NZ_JAAXMD010000492.1"/>
</dbReference>
<comment type="caution">
    <text evidence="3">The sequence shown here is derived from an EMBL/GenBank/DDBJ whole genome shotgun (WGS) entry which is preliminary data.</text>
</comment>
<dbReference type="EMBL" id="JAAXMD010000492">
    <property type="protein sequence ID" value="NKQ28728.1"/>
    <property type="molecule type" value="Genomic_DNA"/>
</dbReference>
<dbReference type="Proteomes" id="UP000744032">
    <property type="component" value="Unassembled WGS sequence"/>
</dbReference>
<dbReference type="Gene3D" id="3.30.450.20">
    <property type="entry name" value="PAS domain"/>
    <property type="match status" value="1"/>
</dbReference>
<sequence>MGSPIPPGVPSRRLAPQPANVAAARSFVRAALDGVDPDVVQTAVLLAGELVTNVVLHARTEAEVWAWQVDGQAHVRVADRRPDRGLVPHERHPYATTGRGLALVEELSSGHGVHSGAERKTVWFELWPGAPVPPLSPWETVAPPAARVTVTLNDVPYALYGAAQQHWEGLLRETHLAGAATDGAPGTGTGVSPRDLVVAQDTSHTIGACMTAAVEQETPDSSTLSLRVAFPADSAGAVATLRRVLDEADALAQQGSLLTLPALPQIRAFRHWLLDQIAGQLSGGPATAWTLASGVTGSVSRDLGPWDASEAEAAQVPTVAADDRNRIIAVNEAAAGLLGWQPHELVGQRLTVLMPEHLRHRHVTAFTSLLLTGEPRILGRSVPVPALHRDGRQIPVRLAVQTQEAVDGRTVFVAQLSATTAPPAPSAGP</sequence>
<evidence type="ECO:0000259" key="2">
    <source>
        <dbReference type="PROSITE" id="PS50112"/>
    </source>
</evidence>
<gene>
    <name evidence="3" type="ORF">HF200_31330</name>
</gene>
<dbReference type="NCBIfam" id="TIGR00229">
    <property type="entry name" value="sensory_box"/>
    <property type="match status" value="1"/>
</dbReference>
<dbReference type="InterPro" id="IPR013767">
    <property type="entry name" value="PAS_fold"/>
</dbReference>
<dbReference type="InterPro" id="IPR036890">
    <property type="entry name" value="HATPase_C_sf"/>
</dbReference>
<dbReference type="InterPro" id="IPR035965">
    <property type="entry name" value="PAS-like_dom_sf"/>
</dbReference>
<dbReference type="PROSITE" id="PS50112">
    <property type="entry name" value="PAS"/>
    <property type="match status" value="1"/>
</dbReference>
<dbReference type="Gene3D" id="3.30.565.10">
    <property type="entry name" value="Histidine kinase-like ATPase, C-terminal domain"/>
    <property type="match status" value="1"/>
</dbReference>
<keyword evidence="1" id="KW-0418">Kinase</keyword>
<evidence type="ECO:0000313" key="4">
    <source>
        <dbReference type="Proteomes" id="UP000744032"/>
    </source>
</evidence>
<name>A0ABX1ISX0_STRGB</name>
<feature type="non-terminal residue" evidence="3">
    <location>
        <position position="429"/>
    </location>
</feature>
<dbReference type="Pfam" id="PF13581">
    <property type="entry name" value="HATPase_c_2"/>
    <property type="match status" value="1"/>
</dbReference>
<evidence type="ECO:0000256" key="1">
    <source>
        <dbReference type="ARBA" id="ARBA00022527"/>
    </source>
</evidence>
<reference evidence="3 4" key="1">
    <citation type="submission" date="2020-04" db="EMBL/GenBank/DDBJ databases">
        <title>Genome sequence of Streptomyces galbus strain I339.</title>
        <authorList>
            <person name="Silva E.A.N."/>
            <person name="Merces M."/>
            <person name="Castelo Branco A.P.O.T."/>
            <person name="Vasconcelos P.C."/>
            <person name="Costa N.P."/>
            <person name="Marinho G.C.S."/>
            <person name="Oliveira C.J.B."/>
            <person name="Araujo D."/>
            <person name="Rodrigues Junior V.S."/>
            <person name="Almeida R."/>
            <person name="Silva Filho U.R."/>
            <person name="Andrade A.S.A."/>
            <person name="Cibulski S.P."/>
        </authorList>
    </citation>
    <scope>NUCLEOTIDE SEQUENCE [LARGE SCALE GENOMIC DNA]</scope>
    <source>
        <strain evidence="3 4">I339</strain>
    </source>
</reference>
<dbReference type="SMART" id="SM00091">
    <property type="entry name" value="PAS"/>
    <property type="match status" value="1"/>
</dbReference>
<keyword evidence="1" id="KW-0723">Serine/threonine-protein kinase</keyword>
<dbReference type="Pfam" id="PF00989">
    <property type="entry name" value="PAS"/>
    <property type="match status" value="1"/>
</dbReference>
<dbReference type="PANTHER" id="PTHR35526:SF3">
    <property type="entry name" value="ANTI-SIGMA-F FACTOR RSBW"/>
    <property type="match status" value="1"/>
</dbReference>
<dbReference type="SUPFAM" id="SSF55785">
    <property type="entry name" value="PYP-like sensor domain (PAS domain)"/>
    <property type="match status" value="1"/>
</dbReference>
<feature type="domain" description="PAS" evidence="2">
    <location>
        <begin position="312"/>
        <end position="356"/>
    </location>
</feature>
<keyword evidence="1" id="KW-0808">Transferase</keyword>
<evidence type="ECO:0000313" key="3">
    <source>
        <dbReference type="EMBL" id="NKQ28728.1"/>
    </source>
</evidence>
<keyword evidence="4" id="KW-1185">Reference proteome</keyword>
<dbReference type="InterPro" id="IPR003594">
    <property type="entry name" value="HATPase_dom"/>
</dbReference>
<dbReference type="PANTHER" id="PTHR35526">
    <property type="entry name" value="ANTI-SIGMA-F FACTOR RSBW-RELATED"/>
    <property type="match status" value="1"/>
</dbReference>
<dbReference type="CDD" id="cd16936">
    <property type="entry name" value="HATPase_RsbW-like"/>
    <property type="match status" value="1"/>
</dbReference>
<dbReference type="CDD" id="cd00130">
    <property type="entry name" value="PAS"/>
    <property type="match status" value="1"/>
</dbReference>
<dbReference type="InterPro" id="IPR000014">
    <property type="entry name" value="PAS"/>
</dbReference>
<dbReference type="InterPro" id="IPR050267">
    <property type="entry name" value="Anti-sigma-factor_SerPK"/>
</dbReference>
<proteinExistence type="predicted"/>